<dbReference type="InterPro" id="IPR050902">
    <property type="entry name" value="ABC_Transporter_SBP"/>
</dbReference>
<dbReference type="Pfam" id="PF01497">
    <property type="entry name" value="Peripla_BP_2"/>
    <property type="match status" value="1"/>
</dbReference>
<dbReference type="AlphaFoldDB" id="A0A367ZQ83"/>
<dbReference type="Gene3D" id="3.40.50.1980">
    <property type="entry name" value="Nitrogenase molybdenum iron protein domain"/>
    <property type="match status" value="2"/>
</dbReference>
<feature type="domain" description="Fe/B12 periplasmic-binding" evidence="2">
    <location>
        <begin position="11"/>
        <end position="270"/>
    </location>
</feature>
<dbReference type="EMBL" id="QOQW01000012">
    <property type="protein sequence ID" value="RCK79532.1"/>
    <property type="molecule type" value="Genomic_DNA"/>
</dbReference>
<dbReference type="SUPFAM" id="SSF53807">
    <property type="entry name" value="Helical backbone' metal receptor"/>
    <property type="match status" value="1"/>
</dbReference>
<proteinExistence type="predicted"/>
<keyword evidence="1" id="KW-0732">Signal</keyword>
<protein>
    <submittedName>
        <fullName evidence="3">Vitamin B12 ABC transporter, B12-binding component BtuF</fullName>
    </submittedName>
</protein>
<evidence type="ECO:0000256" key="1">
    <source>
        <dbReference type="ARBA" id="ARBA00022729"/>
    </source>
</evidence>
<sequence>MASPPSGTYTRIVSLAPSLTETLFALGLGDRVVGVTDFCSYPPEVASKTRIGGFIDPNLELVVGLQPDLVVLLPDHREIRERLEGLGVRCLAVPQYTVNDILASLIVIGTACGVPERAQEVRQAIAHDLDAIRERVQHLPPTRAILAVGRELTGTRLDQVCLAGPRGYLNDLLERAGGTNAVASSPLTYPTVTREGLAVLAPDVVIDLIPDPARQSAATATIRLAWLQVTGLPAARTGRVHVLESDFAAIPGPRVAEVVRLLARLLHPEAGW</sequence>
<dbReference type="InterPro" id="IPR002491">
    <property type="entry name" value="ABC_transptr_periplasmic_BD"/>
</dbReference>
<dbReference type="PANTHER" id="PTHR30535">
    <property type="entry name" value="VITAMIN B12-BINDING PROTEIN"/>
    <property type="match status" value="1"/>
</dbReference>
<accession>A0A367ZQ83</accession>
<organism evidence="3 4">
    <name type="scientific">Candidatus Ozemobacter sibiricus</name>
    <dbReference type="NCBI Taxonomy" id="2268124"/>
    <lineage>
        <taxon>Bacteria</taxon>
        <taxon>Candidatus Ozemobacteria</taxon>
        <taxon>Candidatus Ozemobacterales</taxon>
        <taxon>Candidatus Ozemobacteraceae</taxon>
        <taxon>Candidatus Ozemobacter</taxon>
    </lineage>
</organism>
<dbReference type="Proteomes" id="UP000252355">
    <property type="component" value="Unassembled WGS sequence"/>
</dbReference>
<comment type="caution">
    <text evidence="3">The sequence shown here is derived from an EMBL/GenBank/DDBJ whole genome shotgun (WGS) entry which is preliminary data.</text>
</comment>
<dbReference type="PANTHER" id="PTHR30535:SF34">
    <property type="entry name" value="MOLYBDATE-BINDING PROTEIN MOLA"/>
    <property type="match status" value="1"/>
</dbReference>
<evidence type="ECO:0000259" key="2">
    <source>
        <dbReference type="PROSITE" id="PS50983"/>
    </source>
</evidence>
<evidence type="ECO:0000313" key="3">
    <source>
        <dbReference type="EMBL" id="RCK79532.1"/>
    </source>
</evidence>
<dbReference type="PROSITE" id="PS50983">
    <property type="entry name" value="FE_B12_PBP"/>
    <property type="match status" value="1"/>
</dbReference>
<name>A0A367ZQ83_9BACT</name>
<dbReference type="InterPro" id="IPR054828">
    <property type="entry name" value="Vit_B12_bind_prot"/>
</dbReference>
<dbReference type="NCBIfam" id="NF038402">
    <property type="entry name" value="TroA_like"/>
    <property type="match status" value="1"/>
</dbReference>
<evidence type="ECO:0000313" key="4">
    <source>
        <dbReference type="Proteomes" id="UP000252355"/>
    </source>
</evidence>
<reference evidence="3 4" key="1">
    <citation type="submission" date="2018-05" db="EMBL/GenBank/DDBJ databases">
        <title>A metagenomic window into the 2 km-deep terrestrial subsurface aquifer revealed taxonomically and functionally diverse microbial community comprising novel uncultured bacterial lineages.</title>
        <authorList>
            <person name="Kadnikov V.V."/>
            <person name="Mardanov A.V."/>
            <person name="Beletsky A.V."/>
            <person name="Banks D."/>
            <person name="Pimenov N.V."/>
            <person name="Frank Y.A."/>
            <person name="Karnachuk O.V."/>
            <person name="Ravin N.V."/>
        </authorList>
    </citation>
    <scope>NUCLEOTIDE SEQUENCE [LARGE SCALE GENOMIC DNA]</scope>
    <source>
        <strain evidence="3">BY5</strain>
    </source>
</reference>
<gene>
    <name evidence="3" type="ORF">OZSIB_4286</name>
</gene>